<sequence length="396" mass="42778">MRWAQGGIRALKPVTDTFSGFGLAVLAAAVAAWVAGFVLSWLEVLIAAVLLTVTLLAATAFVLGRFRYDVVLDLAQHRVTVGDRAVGRLDVRNASGRALLPSVMELPVGTGTAAFPVPRLRSGATHEEIFTIPTRRRSVISVGPVKSVRADPLGLLRREMTWTQAEELFVHPRVKNLAGSSTGFLKDLEGRVTTDISNSDVSFHALRDYVPGDDRRHIHWKTTARTGQLMVRQFEETRRSHLAVLLSTRADDYAHDDEFELAVSVCGSLGLQAIKEDRGVTVLVNAGFVRGDNRTRLLDDLSRLELKPSRGRLVELARVAGATVTDASVIAFVVGSRVTPADLRAASARLPAGVQVMAVQCVPGASLSRHTIGDLSVMTLGRLGDLPLALRKMSDG</sequence>
<feature type="transmembrane region" description="Helical" evidence="1">
    <location>
        <begin position="21"/>
        <end position="39"/>
    </location>
</feature>
<keyword evidence="1" id="KW-1133">Transmembrane helix</keyword>
<evidence type="ECO:0000313" key="4">
    <source>
        <dbReference type="Proteomes" id="UP001165405"/>
    </source>
</evidence>
<keyword evidence="1" id="KW-0812">Transmembrane</keyword>
<dbReference type="Proteomes" id="UP001165405">
    <property type="component" value="Unassembled WGS sequence"/>
</dbReference>
<feature type="transmembrane region" description="Helical" evidence="1">
    <location>
        <begin position="45"/>
        <end position="64"/>
    </location>
</feature>
<protein>
    <submittedName>
        <fullName evidence="3">DUF58 domain-containing protein</fullName>
    </submittedName>
</protein>
<dbReference type="EMBL" id="JAKGSG010000049">
    <property type="protein sequence ID" value="MCF4122830.1"/>
    <property type="molecule type" value="Genomic_DNA"/>
</dbReference>
<organism evidence="3 4">
    <name type="scientific">Antribacter soli</name>
    <dbReference type="NCBI Taxonomy" id="2910976"/>
    <lineage>
        <taxon>Bacteria</taxon>
        <taxon>Bacillati</taxon>
        <taxon>Actinomycetota</taxon>
        <taxon>Actinomycetes</taxon>
        <taxon>Micrococcales</taxon>
        <taxon>Promicromonosporaceae</taxon>
        <taxon>Antribacter</taxon>
    </lineage>
</organism>
<dbReference type="PANTHER" id="PTHR34351">
    <property type="entry name" value="SLR1927 PROTEIN-RELATED"/>
    <property type="match status" value="1"/>
</dbReference>
<name>A0AA41QG42_9MICO</name>
<feature type="domain" description="DUF58" evidence="2">
    <location>
        <begin position="206"/>
        <end position="360"/>
    </location>
</feature>
<dbReference type="Pfam" id="PF01882">
    <property type="entry name" value="DUF58"/>
    <property type="match status" value="1"/>
</dbReference>
<gene>
    <name evidence="3" type="ORF">L1785_17780</name>
</gene>
<dbReference type="InterPro" id="IPR002881">
    <property type="entry name" value="DUF58"/>
</dbReference>
<accession>A0AA41QG42</accession>
<keyword evidence="4" id="KW-1185">Reference proteome</keyword>
<evidence type="ECO:0000259" key="2">
    <source>
        <dbReference type="Pfam" id="PF01882"/>
    </source>
</evidence>
<comment type="caution">
    <text evidence="3">The sequence shown here is derived from an EMBL/GenBank/DDBJ whole genome shotgun (WGS) entry which is preliminary data.</text>
</comment>
<dbReference type="PANTHER" id="PTHR34351:SF1">
    <property type="entry name" value="SLR1927 PROTEIN"/>
    <property type="match status" value="1"/>
</dbReference>
<proteinExistence type="predicted"/>
<dbReference type="RefSeq" id="WP_236090623.1">
    <property type="nucleotide sequence ID" value="NZ_JAKGSG010000049.1"/>
</dbReference>
<evidence type="ECO:0000313" key="3">
    <source>
        <dbReference type="EMBL" id="MCF4122830.1"/>
    </source>
</evidence>
<keyword evidence="1" id="KW-0472">Membrane</keyword>
<reference evidence="3" key="1">
    <citation type="submission" date="2022-01" db="EMBL/GenBank/DDBJ databases">
        <title>Antribacter sp. nov., isolated from Guizhou of China.</title>
        <authorList>
            <person name="Chengliang C."/>
            <person name="Ya Z."/>
        </authorList>
    </citation>
    <scope>NUCLEOTIDE SEQUENCE</scope>
    <source>
        <strain evidence="3">KLBMP 9083</strain>
    </source>
</reference>
<dbReference type="AlphaFoldDB" id="A0AA41QG42"/>
<evidence type="ECO:0000256" key="1">
    <source>
        <dbReference type="SAM" id="Phobius"/>
    </source>
</evidence>